<dbReference type="InterPro" id="IPR050126">
    <property type="entry name" value="Ap4A_hydrolase"/>
</dbReference>
<dbReference type="Gene3D" id="3.60.21.10">
    <property type="match status" value="1"/>
</dbReference>
<name>A0A1C3EI35_9GAMM</name>
<dbReference type="InterPro" id="IPR029052">
    <property type="entry name" value="Metallo-depent_PP-like"/>
</dbReference>
<dbReference type="SUPFAM" id="SSF56300">
    <property type="entry name" value="Metallo-dependent phosphatases"/>
    <property type="match status" value="1"/>
</dbReference>
<feature type="domain" description="Calcineurin-like phosphoesterase" evidence="1">
    <location>
        <begin position="15"/>
        <end position="115"/>
    </location>
</feature>
<reference evidence="2 3" key="1">
    <citation type="submission" date="2016-05" db="EMBL/GenBank/DDBJ databases">
        <title>Genomic Taxonomy of the Vibrionaceae.</title>
        <authorList>
            <person name="Gomez-Gil B."/>
            <person name="Enciso-Ibarra J."/>
        </authorList>
    </citation>
    <scope>NUCLEOTIDE SEQUENCE [LARGE SCALE GENOMIC DNA]</scope>
    <source>
        <strain evidence="2 3">CAIM 1920</strain>
    </source>
</reference>
<dbReference type="Proteomes" id="UP000094936">
    <property type="component" value="Unassembled WGS sequence"/>
</dbReference>
<dbReference type="PANTHER" id="PTHR42850">
    <property type="entry name" value="METALLOPHOSPHOESTERASE"/>
    <property type="match status" value="1"/>
</dbReference>
<comment type="caution">
    <text evidence="2">The sequence shown here is derived from an EMBL/GenBank/DDBJ whole genome shotgun (WGS) entry which is preliminary data.</text>
</comment>
<evidence type="ECO:0000313" key="2">
    <source>
        <dbReference type="EMBL" id="ODA32896.1"/>
    </source>
</evidence>
<proteinExistence type="predicted"/>
<dbReference type="GO" id="GO:0016791">
    <property type="term" value="F:phosphatase activity"/>
    <property type="evidence" value="ECO:0007669"/>
    <property type="project" value="TreeGrafter"/>
</dbReference>
<gene>
    <name evidence="2" type="ORF">A8L45_12215</name>
</gene>
<dbReference type="RefSeq" id="WP_068902642.1">
    <property type="nucleotide sequence ID" value="NZ_JBHUIF010000024.1"/>
</dbReference>
<dbReference type="OrthoDB" id="5296354at2"/>
<dbReference type="InterPro" id="IPR004843">
    <property type="entry name" value="Calcineurin-like_PHP"/>
</dbReference>
<protein>
    <submittedName>
        <fullName evidence="2">Diadenosine tetraphosphatase</fullName>
    </submittedName>
</protein>
<dbReference type="AlphaFoldDB" id="A0A1C3EI35"/>
<evidence type="ECO:0000313" key="3">
    <source>
        <dbReference type="Proteomes" id="UP000094936"/>
    </source>
</evidence>
<organism evidence="2 3">
    <name type="scientific">Veronia pacifica</name>
    <dbReference type="NCBI Taxonomy" id="1080227"/>
    <lineage>
        <taxon>Bacteria</taxon>
        <taxon>Pseudomonadati</taxon>
        <taxon>Pseudomonadota</taxon>
        <taxon>Gammaproteobacteria</taxon>
        <taxon>Vibrionales</taxon>
        <taxon>Vibrionaceae</taxon>
        <taxon>Veronia</taxon>
    </lineage>
</organism>
<dbReference type="GO" id="GO:0005737">
    <property type="term" value="C:cytoplasm"/>
    <property type="evidence" value="ECO:0007669"/>
    <property type="project" value="TreeGrafter"/>
</dbReference>
<keyword evidence="3" id="KW-1185">Reference proteome</keyword>
<dbReference type="STRING" id="1080227.A8L45_12215"/>
<accession>A0A1C3EI35</accession>
<sequence length="250" mass="28870">MQFSHLFIDARDKERVFVVGDIHGKLSLLKNTLQQVLFNHERDLLIAVGDLVDRGPESADTLRYFSQHPSLFSVIGNHELMLSKAFNVWEKERLSDEERRYKTHWLNNGGAWAENYSYEQLKEMADIVLDMPSVITCRLKNGKNIGISHAQPHSLNWREMESWQGDLMSNPRWIWGRTRFKGEPDSPVDHIDMTFHGHTRSKDVQQVSNSYFIDTASVDNYQGAFVLLEANTMQIHRGPTLRNLASSITQ</sequence>
<dbReference type="EMBL" id="LYBM01000021">
    <property type="protein sequence ID" value="ODA32896.1"/>
    <property type="molecule type" value="Genomic_DNA"/>
</dbReference>
<dbReference type="PANTHER" id="PTHR42850:SF2">
    <property type="entry name" value="BLL5683 PROTEIN"/>
    <property type="match status" value="1"/>
</dbReference>
<dbReference type="Pfam" id="PF00149">
    <property type="entry name" value="Metallophos"/>
    <property type="match status" value="1"/>
</dbReference>
<evidence type="ECO:0000259" key="1">
    <source>
        <dbReference type="Pfam" id="PF00149"/>
    </source>
</evidence>